<dbReference type="InterPro" id="IPR017853">
    <property type="entry name" value="GH"/>
</dbReference>
<dbReference type="PANTHER" id="PTHR10353:SF209">
    <property type="entry name" value="GALACTOLIPID GALACTOSYLTRANSFERASE SFR2, CHLOROPLASTIC"/>
    <property type="match status" value="1"/>
</dbReference>
<evidence type="ECO:0000256" key="3">
    <source>
        <dbReference type="ARBA" id="ARBA00023295"/>
    </source>
</evidence>
<keyword evidence="3" id="KW-0326">Glycosidase</keyword>
<sequence>YTRAHCDFPGGFVVPEHLPMSDLGWEIYPTGFHRCLRLADTFSRKADGRRIPIIITENGIDDRSGMVRPHFLVHHLEVLHRAVCEGIDVRGYMHWTLMDNFEWAEGYAPRFGLYRIDRDDGFARVETPAVAVYRDIASQNAITRAISAEYGCERPIDGKLG</sequence>
<feature type="non-terminal residue" evidence="5">
    <location>
        <position position="1"/>
    </location>
</feature>
<dbReference type="Proteomes" id="UP000703893">
    <property type="component" value="Unassembled WGS sequence"/>
</dbReference>
<gene>
    <name evidence="5" type="ORF">FJZ00_10295</name>
</gene>
<dbReference type="AlphaFoldDB" id="A0A937X7E0"/>
<evidence type="ECO:0000256" key="2">
    <source>
        <dbReference type="ARBA" id="ARBA00022801"/>
    </source>
</evidence>
<dbReference type="EMBL" id="VGJX01000615">
    <property type="protein sequence ID" value="MBM3275535.1"/>
    <property type="molecule type" value="Genomic_DNA"/>
</dbReference>
<proteinExistence type="inferred from homology"/>
<dbReference type="GO" id="GO:0005975">
    <property type="term" value="P:carbohydrate metabolic process"/>
    <property type="evidence" value="ECO:0007669"/>
    <property type="project" value="InterPro"/>
</dbReference>
<dbReference type="Gene3D" id="3.20.20.80">
    <property type="entry name" value="Glycosidases"/>
    <property type="match status" value="1"/>
</dbReference>
<evidence type="ECO:0000256" key="1">
    <source>
        <dbReference type="ARBA" id="ARBA00010838"/>
    </source>
</evidence>
<keyword evidence="2 5" id="KW-0378">Hydrolase</keyword>
<comment type="caution">
    <text evidence="5">The sequence shown here is derived from an EMBL/GenBank/DDBJ whole genome shotgun (WGS) entry which is preliminary data.</text>
</comment>
<comment type="similarity">
    <text evidence="1 4">Belongs to the glycosyl hydrolase 1 family.</text>
</comment>
<evidence type="ECO:0000313" key="5">
    <source>
        <dbReference type="EMBL" id="MBM3275535.1"/>
    </source>
</evidence>
<organism evidence="5 6">
    <name type="scientific">Candidatus Tanganyikabacteria bacterium</name>
    <dbReference type="NCBI Taxonomy" id="2961651"/>
    <lineage>
        <taxon>Bacteria</taxon>
        <taxon>Bacillati</taxon>
        <taxon>Candidatus Sericytochromatia</taxon>
        <taxon>Candidatus Tanganyikabacteria</taxon>
    </lineage>
</organism>
<name>A0A937X7E0_9BACT</name>
<dbReference type="PANTHER" id="PTHR10353">
    <property type="entry name" value="GLYCOSYL HYDROLASE"/>
    <property type="match status" value="1"/>
</dbReference>
<dbReference type="GO" id="GO:0008422">
    <property type="term" value="F:beta-glucosidase activity"/>
    <property type="evidence" value="ECO:0007669"/>
    <property type="project" value="TreeGrafter"/>
</dbReference>
<dbReference type="PRINTS" id="PR00131">
    <property type="entry name" value="GLHYDRLASE1"/>
</dbReference>
<protein>
    <submittedName>
        <fullName evidence="5">Glycoside hydrolase family 1 protein</fullName>
    </submittedName>
</protein>
<dbReference type="InterPro" id="IPR001360">
    <property type="entry name" value="Glyco_hydro_1"/>
</dbReference>
<evidence type="ECO:0000256" key="4">
    <source>
        <dbReference type="RuleBase" id="RU003690"/>
    </source>
</evidence>
<accession>A0A937X7E0</accession>
<dbReference type="Pfam" id="PF00232">
    <property type="entry name" value="Glyco_hydro_1"/>
    <property type="match status" value="1"/>
</dbReference>
<dbReference type="SUPFAM" id="SSF51445">
    <property type="entry name" value="(Trans)glycosidases"/>
    <property type="match status" value="1"/>
</dbReference>
<evidence type="ECO:0000313" key="6">
    <source>
        <dbReference type="Proteomes" id="UP000703893"/>
    </source>
</evidence>
<reference evidence="5 6" key="1">
    <citation type="submission" date="2019-03" db="EMBL/GenBank/DDBJ databases">
        <title>Lake Tanganyika Metagenome-Assembled Genomes (MAGs).</title>
        <authorList>
            <person name="Tran P."/>
        </authorList>
    </citation>
    <scope>NUCLEOTIDE SEQUENCE [LARGE SCALE GENOMIC DNA]</scope>
    <source>
        <strain evidence="5">K_DeepCast_65m_m2_236</strain>
    </source>
</reference>